<dbReference type="Proteomes" id="UP001597369">
    <property type="component" value="Unassembled WGS sequence"/>
</dbReference>
<dbReference type="EMBL" id="JBHUHV010000029">
    <property type="protein sequence ID" value="MFD2067274.1"/>
    <property type="molecule type" value="Genomic_DNA"/>
</dbReference>
<gene>
    <name evidence="1" type="ORF">ACFSKU_10305</name>
</gene>
<name>A0ABW4WXX1_9BACT</name>
<organism evidence="1 2">
    <name type="scientific">Pontibacter silvestris</name>
    <dbReference type="NCBI Taxonomy" id="2305183"/>
    <lineage>
        <taxon>Bacteria</taxon>
        <taxon>Pseudomonadati</taxon>
        <taxon>Bacteroidota</taxon>
        <taxon>Cytophagia</taxon>
        <taxon>Cytophagales</taxon>
        <taxon>Hymenobacteraceae</taxon>
        <taxon>Pontibacter</taxon>
    </lineage>
</organism>
<evidence type="ECO:0000313" key="1">
    <source>
        <dbReference type="EMBL" id="MFD2067274.1"/>
    </source>
</evidence>
<protein>
    <recommendedName>
        <fullName evidence="3">His-Xaa-Ser system protein HxsD</fullName>
    </recommendedName>
</protein>
<sequence length="130" mass="14708">MKSTPSTAFKTNTLDDINSSNIRYSISLSFEEIRLPPFQDILILSKNCAQGRIGLNKSFELMAPNGFASFEVDDDKVEAVFINKKILSKISAEKLLRILKSKVFDYVSEGELLKVDLKVSMSYTNIEYEI</sequence>
<proteinExistence type="predicted"/>
<keyword evidence="2" id="KW-1185">Reference proteome</keyword>
<reference evidence="2" key="1">
    <citation type="journal article" date="2019" name="Int. J. Syst. Evol. Microbiol.">
        <title>The Global Catalogue of Microorganisms (GCM) 10K type strain sequencing project: providing services to taxonomists for standard genome sequencing and annotation.</title>
        <authorList>
            <consortium name="The Broad Institute Genomics Platform"/>
            <consortium name="The Broad Institute Genome Sequencing Center for Infectious Disease"/>
            <person name="Wu L."/>
            <person name="Ma J."/>
        </authorList>
    </citation>
    <scope>NUCLEOTIDE SEQUENCE [LARGE SCALE GENOMIC DNA]</scope>
    <source>
        <strain evidence="2">JCM 16545</strain>
    </source>
</reference>
<evidence type="ECO:0000313" key="2">
    <source>
        <dbReference type="Proteomes" id="UP001597369"/>
    </source>
</evidence>
<comment type="caution">
    <text evidence="1">The sequence shown here is derived from an EMBL/GenBank/DDBJ whole genome shotgun (WGS) entry which is preliminary data.</text>
</comment>
<dbReference type="RefSeq" id="WP_229960880.1">
    <property type="nucleotide sequence ID" value="NZ_JAJJWI010000009.1"/>
</dbReference>
<evidence type="ECO:0008006" key="3">
    <source>
        <dbReference type="Google" id="ProtNLM"/>
    </source>
</evidence>
<accession>A0ABW4WXX1</accession>